<accession>A0A3B0V0Y9</accession>
<keyword evidence="1" id="KW-0175">Coiled coil</keyword>
<sequence length="296" mass="32787">MSKNIRTIFFGIILIASMATLWSSAPVIETHASTAGEIQTKINDHSSKIQALQSEIAKYQKELDSIGTKKSTLESTIRSLTISRKKLTANLNVTKNKINSATLRLDQLDRNINKTQDNIDANSRAVASALRTIDANDAKATSPIALILNTNGLADAWTEVDHLSQFNRALGESIFELTKAKTSLSATQAKVKATKQELISLSNDQISQRKSIDANTYTKRSLLRRTKNKESSYQKLIAEKKYAEKSFERELEALQTQLKLTVHPGALPKSGSGILAWPFSKSFMNSCEKRKKVFGN</sequence>
<feature type="non-terminal residue" evidence="2">
    <location>
        <position position="296"/>
    </location>
</feature>
<dbReference type="Gene3D" id="6.10.250.3150">
    <property type="match status" value="1"/>
</dbReference>
<dbReference type="SUPFAM" id="SSF57997">
    <property type="entry name" value="Tropomyosin"/>
    <property type="match status" value="1"/>
</dbReference>
<evidence type="ECO:0000256" key="1">
    <source>
        <dbReference type="SAM" id="Coils"/>
    </source>
</evidence>
<protein>
    <submittedName>
        <fullName evidence="2">Uncharacterized protein</fullName>
    </submittedName>
</protein>
<dbReference type="AlphaFoldDB" id="A0A3B0V0Y9"/>
<reference evidence="2" key="1">
    <citation type="submission" date="2018-06" db="EMBL/GenBank/DDBJ databases">
        <authorList>
            <person name="Zhirakovskaya E."/>
        </authorList>
    </citation>
    <scope>NUCLEOTIDE SEQUENCE</scope>
</reference>
<dbReference type="EMBL" id="UOEV01000050">
    <property type="protein sequence ID" value="VAW32442.1"/>
    <property type="molecule type" value="Genomic_DNA"/>
</dbReference>
<feature type="coiled-coil region" evidence="1">
    <location>
        <begin position="35"/>
        <end position="125"/>
    </location>
</feature>
<gene>
    <name evidence="2" type="ORF">MNBD_CPR01-525</name>
</gene>
<evidence type="ECO:0000313" key="2">
    <source>
        <dbReference type="EMBL" id="VAW32442.1"/>
    </source>
</evidence>
<organism evidence="2">
    <name type="scientific">hydrothermal vent metagenome</name>
    <dbReference type="NCBI Taxonomy" id="652676"/>
    <lineage>
        <taxon>unclassified sequences</taxon>
        <taxon>metagenomes</taxon>
        <taxon>ecological metagenomes</taxon>
    </lineage>
</organism>
<proteinExistence type="predicted"/>
<name>A0A3B0V0Y9_9ZZZZ</name>